<dbReference type="InterPro" id="IPR000531">
    <property type="entry name" value="Beta-barrel_TonB"/>
</dbReference>
<dbReference type="Gene3D" id="2.170.130.10">
    <property type="entry name" value="TonB-dependent receptor, plug domain"/>
    <property type="match status" value="1"/>
</dbReference>
<feature type="domain" description="TonB-dependent receptor-like beta-barrel" evidence="11">
    <location>
        <begin position="255"/>
        <end position="742"/>
    </location>
</feature>
<evidence type="ECO:0000256" key="4">
    <source>
        <dbReference type="ARBA" id="ARBA00022452"/>
    </source>
</evidence>
<dbReference type="GO" id="GO:0009279">
    <property type="term" value="C:cell outer membrane"/>
    <property type="evidence" value="ECO:0007669"/>
    <property type="project" value="UniProtKB-SubCell"/>
</dbReference>
<reference evidence="12 13" key="1">
    <citation type="submission" date="2017-04" db="EMBL/GenBank/DDBJ databases">
        <authorList>
            <person name="Afonso C.L."/>
            <person name="Miller P.J."/>
            <person name="Scott M.A."/>
            <person name="Spackman E."/>
            <person name="Goraichik I."/>
            <person name="Dimitrov K.M."/>
            <person name="Suarez D.L."/>
            <person name="Swayne D.E."/>
        </authorList>
    </citation>
    <scope>NUCLEOTIDE SEQUENCE [LARGE SCALE GENOMIC DNA]</scope>
    <source>
        <strain evidence="12 13">VK13</strain>
    </source>
</reference>
<evidence type="ECO:0000256" key="9">
    <source>
        <dbReference type="ARBA" id="ARBA00023237"/>
    </source>
</evidence>
<dbReference type="GO" id="GO:0015344">
    <property type="term" value="F:siderophore uptake transmembrane transporter activity"/>
    <property type="evidence" value="ECO:0007669"/>
    <property type="project" value="TreeGrafter"/>
</dbReference>
<evidence type="ECO:0000259" key="11">
    <source>
        <dbReference type="Pfam" id="PF00593"/>
    </source>
</evidence>
<keyword evidence="3 10" id="KW-0813">Transport</keyword>
<dbReference type="PROSITE" id="PS52016">
    <property type="entry name" value="TONB_DEPENDENT_REC_3"/>
    <property type="match status" value="1"/>
</dbReference>
<dbReference type="STRING" id="1938817.SAMN06296008_10449"/>
<dbReference type="InterPro" id="IPR037066">
    <property type="entry name" value="Plug_dom_sf"/>
</dbReference>
<evidence type="ECO:0000256" key="7">
    <source>
        <dbReference type="ARBA" id="ARBA00023136"/>
    </source>
</evidence>
<evidence type="ECO:0000313" key="12">
    <source>
        <dbReference type="EMBL" id="SMC41721.1"/>
    </source>
</evidence>
<evidence type="ECO:0000256" key="1">
    <source>
        <dbReference type="ARBA" id="ARBA00004571"/>
    </source>
</evidence>
<sequence length="783" mass="84742">MEARLIQPKNDGDDFSLPELRLKPIFLLLSMLPILAQAQSLSNPQFVPQQSLPQIDIIATTPMGSSGIPLDRFAGNAQIIGNKDISIDSISVAETLNDQGNSIFINDTQGNPFHVDLNYRGFTAAPTLGTPQGLSVFLDGIRMNEPFGDVMAWDLIPHIAIANLSLIPGSNPVYGINTLGGAIALETKSGFSYTQNEAKVSTGSYGRASLDAQTGGNSDGNAYYLGFTSFNEDGWAMNTRSQIRQAFTKFSHRSEDVGLDVSMMYSDNNLRGNQTVPLSNQNQAELGYSHPDYMSSQNLMLNVKGTFNVDTFNNVEASVYYRKINRSMFNSNIFAWLKDPATNNTENCYLTVDCPASNILTSVSQNIVGMNFEWSNNQPIGELNQVFTIGGNLEYGNTAMSNLGQNSFINTQNNNESIGLGPQLAQAQIDSKNQRFGMYLADIISLNDSLNLNVSARYDYAKISLSGASCTDVNLCNNLELIPGVNNGVSDVSGTHTYQRINPAVGLNYQVNPALTTFISYSEGFRTPSAIELACADSLNPCSGIPNSFASDPELKAVVSRTIEIGFRGKVSDALSWRAAVFNSDLTDDIIFNQTNANQGYFANVGSTRRSGLEIGFNGNQQKWDYAVTGSYVDATFQSPFNPANANNSSCIAQGGCSAVNVQPGAHIPNIPALMFKAKLSYQFAPSTKLSTQILAQGPSYARGDETNTDINGQVPGYMVAKLSATHQLDKHLMLFGSVNNLLDHRYSNFGNLATNNIGSGNAEQFRSFSSGRSIVLGINGKF</sequence>
<keyword evidence="7 10" id="KW-0472">Membrane</keyword>
<dbReference type="PANTHER" id="PTHR30069">
    <property type="entry name" value="TONB-DEPENDENT OUTER MEMBRANE RECEPTOR"/>
    <property type="match status" value="1"/>
</dbReference>
<evidence type="ECO:0000313" key="13">
    <source>
        <dbReference type="Proteomes" id="UP000192708"/>
    </source>
</evidence>
<evidence type="ECO:0000256" key="3">
    <source>
        <dbReference type="ARBA" id="ARBA00022448"/>
    </source>
</evidence>
<keyword evidence="9 10" id="KW-0998">Cell outer membrane</keyword>
<dbReference type="Gene3D" id="2.40.170.20">
    <property type="entry name" value="TonB-dependent receptor, beta-barrel domain"/>
    <property type="match status" value="1"/>
</dbReference>
<evidence type="ECO:0000256" key="2">
    <source>
        <dbReference type="ARBA" id="ARBA00009810"/>
    </source>
</evidence>
<keyword evidence="6" id="KW-0798">TonB box</keyword>
<protein>
    <submittedName>
        <fullName evidence="12">Outer membrane receptor proteins, mostly Fe transport</fullName>
    </submittedName>
</protein>
<organism evidence="12 13">
    <name type="scientific">Polynucleobacter kasalickyi</name>
    <dbReference type="NCBI Taxonomy" id="1938817"/>
    <lineage>
        <taxon>Bacteria</taxon>
        <taxon>Pseudomonadati</taxon>
        <taxon>Pseudomonadota</taxon>
        <taxon>Betaproteobacteria</taxon>
        <taxon>Burkholderiales</taxon>
        <taxon>Burkholderiaceae</taxon>
        <taxon>Polynucleobacter</taxon>
    </lineage>
</organism>
<keyword evidence="4 10" id="KW-1134">Transmembrane beta strand</keyword>
<dbReference type="SUPFAM" id="SSF56935">
    <property type="entry name" value="Porins"/>
    <property type="match status" value="1"/>
</dbReference>
<dbReference type="Pfam" id="PF00593">
    <property type="entry name" value="TonB_dep_Rec_b-barrel"/>
    <property type="match status" value="1"/>
</dbReference>
<dbReference type="EMBL" id="FWXJ01000004">
    <property type="protein sequence ID" value="SMC41721.1"/>
    <property type="molecule type" value="Genomic_DNA"/>
</dbReference>
<accession>A0A1W1Z0V9</accession>
<name>A0A1W1Z0V9_9BURK</name>
<dbReference type="InterPro" id="IPR039426">
    <property type="entry name" value="TonB-dep_rcpt-like"/>
</dbReference>
<gene>
    <name evidence="12" type="ORF">SAMN06296008_10449</name>
</gene>
<comment type="subcellular location">
    <subcellularLocation>
        <location evidence="1 10">Cell outer membrane</location>
        <topology evidence="1 10">Multi-pass membrane protein</topology>
    </subcellularLocation>
</comment>
<dbReference type="InterPro" id="IPR036942">
    <property type="entry name" value="Beta-barrel_TonB_sf"/>
</dbReference>
<evidence type="ECO:0000256" key="6">
    <source>
        <dbReference type="ARBA" id="ARBA00023077"/>
    </source>
</evidence>
<dbReference type="PANTHER" id="PTHR30069:SF39">
    <property type="entry name" value="BLL6183 PROTEIN"/>
    <property type="match status" value="1"/>
</dbReference>
<evidence type="ECO:0000256" key="8">
    <source>
        <dbReference type="ARBA" id="ARBA00023170"/>
    </source>
</evidence>
<keyword evidence="8 12" id="KW-0675">Receptor</keyword>
<keyword evidence="5 10" id="KW-0812">Transmembrane</keyword>
<proteinExistence type="inferred from homology"/>
<evidence type="ECO:0000256" key="5">
    <source>
        <dbReference type="ARBA" id="ARBA00022692"/>
    </source>
</evidence>
<dbReference type="AlphaFoldDB" id="A0A1W1Z0V9"/>
<dbReference type="GO" id="GO:0044718">
    <property type="term" value="P:siderophore transmembrane transport"/>
    <property type="evidence" value="ECO:0007669"/>
    <property type="project" value="TreeGrafter"/>
</dbReference>
<evidence type="ECO:0000256" key="10">
    <source>
        <dbReference type="PROSITE-ProRule" id="PRU01360"/>
    </source>
</evidence>
<dbReference type="Proteomes" id="UP000192708">
    <property type="component" value="Unassembled WGS sequence"/>
</dbReference>
<comment type="similarity">
    <text evidence="2 10">Belongs to the TonB-dependent receptor family.</text>
</comment>
<keyword evidence="13" id="KW-1185">Reference proteome</keyword>